<dbReference type="GeneID" id="129325601"/>
<feature type="compositionally biased region" description="Low complexity" evidence="1">
    <location>
        <begin position="57"/>
        <end position="67"/>
    </location>
</feature>
<dbReference type="KEGG" id="emc:129325601"/>
<dbReference type="AlphaFoldDB" id="A0AA97J1E8"/>
<evidence type="ECO:0000313" key="3">
    <source>
        <dbReference type="RefSeq" id="XP_054829346.1"/>
    </source>
</evidence>
<dbReference type="Proteomes" id="UP001190640">
    <property type="component" value="Chromosome 3"/>
</dbReference>
<gene>
    <name evidence="3" type="primary">LOC129325601</name>
</gene>
<sequence>MPPLLSCALPTPLPFRPMLTLHPAGGGPPACHFSISVRGAAAHNGGRTRRPARSREAAPPGSCSPGIRRGRRRPGFCLGRAARAAAAVMLPPSPIVVPVVALPATTTAARTTSAASPAAAASPGPPGIPVFSPAAPGASPNFGPLRFF</sequence>
<keyword evidence="2" id="KW-1185">Reference proteome</keyword>
<evidence type="ECO:0000256" key="1">
    <source>
        <dbReference type="SAM" id="MobiDB-lite"/>
    </source>
</evidence>
<protein>
    <submittedName>
        <fullName evidence="3">Translation initiation factor IF-2-like</fullName>
    </submittedName>
</protein>
<proteinExistence type="predicted"/>
<organism evidence="2 3">
    <name type="scientific">Eublepharis macularius</name>
    <name type="common">Leopard gecko</name>
    <name type="synonym">Cyrtodactylus macularius</name>
    <dbReference type="NCBI Taxonomy" id="481883"/>
    <lineage>
        <taxon>Eukaryota</taxon>
        <taxon>Metazoa</taxon>
        <taxon>Chordata</taxon>
        <taxon>Craniata</taxon>
        <taxon>Vertebrata</taxon>
        <taxon>Euteleostomi</taxon>
        <taxon>Lepidosauria</taxon>
        <taxon>Squamata</taxon>
        <taxon>Bifurcata</taxon>
        <taxon>Gekkota</taxon>
        <taxon>Eublepharidae</taxon>
        <taxon>Eublepharinae</taxon>
        <taxon>Eublepharis</taxon>
    </lineage>
</organism>
<accession>A0AA97J1E8</accession>
<evidence type="ECO:0000313" key="2">
    <source>
        <dbReference type="Proteomes" id="UP001190640"/>
    </source>
</evidence>
<feature type="region of interest" description="Disordered" evidence="1">
    <location>
        <begin position="42"/>
        <end position="73"/>
    </location>
</feature>
<dbReference type="RefSeq" id="XP_054829346.1">
    <property type="nucleotide sequence ID" value="XM_054973371.1"/>
</dbReference>
<name>A0AA97J1E8_EUBMA</name>
<reference evidence="3" key="1">
    <citation type="submission" date="2025-08" db="UniProtKB">
        <authorList>
            <consortium name="RefSeq"/>
        </authorList>
    </citation>
    <scope>IDENTIFICATION</scope>
    <source>
        <tissue evidence="3">Blood</tissue>
    </source>
</reference>